<proteinExistence type="predicted"/>
<evidence type="ECO:0000313" key="2">
    <source>
        <dbReference type="EMBL" id="MBE2999781.1"/>
    </source>
</evidence>
<dbReference type="EMBL" id="JADBGI010000011">
    <property type="protein sequence ID" value="MBE2999781.1"/>
    <property type="molecule type" value="Genomic_DNA"/>
</dbReference>
<dbReference type="Proteomes" id="UP000806528">
    <property type="component" value="Unassembled WGS sequence"/>
</dbReference>
<accession>A0ABR9P7G9</accession>
<organism evidence="2 3">
    <name type="scientific">Nocardiopsis coralli</name>
    <dbReference type="NCBI Taxonomy" id="2772213"/>
    <lineage>
        <taxon>Bacteria</taxon>
        <taxon>Bacillati</taxon>
        <taxon>Actinomycetota</taxon>
        <taxon>Actinomycetes</taxon>
        <taxon>Streptosporangiales</taxon>
        <taxon>Nocardiopsidaceae</taxon>
        <taxon>Nocardiopsis</taxon>
    </lineage>
</organism>
<keyword evidence="3" id="KW-1185">Reference proteome</keyword>
<feature type="transmembrane region" description="Helical" evidence="1">
    <location>
        <begin position="73"/>
        <end position="91"/>
    </location>
</feature>
<reference evidence="2 3" key="1">
    <citation type="submission" date="2020-09" db="EMBL/GenBank/DDBJ databases">
        <title>Diversity and distribution of actinomycetes associated with coral in the coast of Hainan.</title>
        <authorList>
            <person name="Li F."/>
        </authorList>
    </citation>
    <scope>NUCLEOTIDE SEQUENCE [LARGE SCALE GENOMIC DNA]</scope>
    <source>
        <strain evidence="2 3">HNM0947</strain>
    </source>
</reference>
<gene>
    <name evidence="2" type="ORF">IDM40_13840</name>
</gene>
<name>A0ABR9P7G9_9ACTN</name>
<protein>
    <recommendedName>
        <fullName evidence="4">Holin-X, holin superfamily III</fullName>
    </recommendedName>
</protein>
<sequence length="107" mass="11720">MLARGLENANRQIVEDKLDGRLRKREAAVAEEELLARARRVSPVLIAAMAALMGVTVWEALASDDWGGWTPFHLVFFGALLLVTLVGHAQVGSRLTDARERVARLAS</sequence>
<evidence type="ECO:0000313" key="3">
    <source>
        <dbReference type="Proteomes" id="UP000806528"/>
    </source>
</evidence>
<evidence type="ECO:0000256" key="1">
    <source>
        <dbReference type="SAM" id="Phobius"/>
    </source>
</evidence>
<keyword evidence="1" id="KW-0812">Transmembrane</keyword>
<keyword evidence="1" id="KW-0472">Membrane</keyword>
<evidence type="ECO:0008006" key="4">
    <source>
        <dbReference type="Google" id="ProtNLM"/>
    </source>
</evidence>
<comment type="caution">
    <text evidence="2">The sequence shown here is derived from an EMBL/GenBank/DDBJ whole genome shotgun (WGS) entry which is preliminary data.</text>
</comment>
<feature type="transmembrane region" description="Helical" evidence="1">
    <location>
        <begin position="44"/>
        <end position="61"/>
    </location>
</feature>
<keyword evidence="1" id="KW-1133">Transmembrane helix</keyword>